<organism evidence="3 4">
    <name type="scientific">Pocillopora damicornis</name>
    <name type="common">Cauliflower coral</name>
    <name type="synonym">Millepora damicornis</name>
    <dbReference type="NCBI Taxonomy" id="46731"/>
    <lineage>
        <taxon>Eukaryota</taxon>
        <taxon>Metazoa</taxon>
        <taxon>Cnidaria</taxon>
        <taxon>Anthozoa</taxon>
        <taxon>Hexacorallia</taxon>
        <taxon>Scleractinia</taxon>
        <taxon>Astrocoeniina</taxon>
        <taxon>Pocilloporidae</taxon>
        <taxon>Pocillopora</taxon>
    </lineage>
</organism>
<protein>
    <recommendedName>
        <fullName evidence="2">Ig-like domain-containing protein</fullName>
    </recommendedName>
</protein>
<proteinExistence type="predicted"/>
<reference evidence="3 4" key="1">
    <citation type="journal article" date="2018" name="Sci. Rep.">
        <title>Comparative analysis of the Pocillopora damicornis genome highlights role of immune system in coral evolution.</title>
        <authorList>
            <person name="Cunning R."/>
            <person name="Bay R.A."/>
            <person name="Gillette P."/>
            <person name="Baker A.C."/>
            <person name="Traylor-Knowles N."/>
        </authorList>
    </citation>
    <scope>NUCLEOTIDE SEQUENCE [LARGE SCALE GENOMIC DNA]</scope>
    <source>
        <strain evidence="3">RSMAS</strain>
        <tissue evidence="3">Whole animal</tissue>
    </source>
</reference>
<dbReference type="Pfam" id="PF07679">
    <property type="entry name" value="I-set"/>
    <property type="match status" value="2"/>
</dbReference>
<evidence type="ECO:0000313" key="4">
    <source>
        <dbReference type="Proteomes" id="UP000275408"/>
    </source>
</evidence>
<feature type="signal peptide" evidence="1">
    <location>
        <begin position="1"/>
        <end position="30"/>
    </location>
</feature>
<dbReference type="GO" id="GO:0008046">
    <property type="term" value="F:axon guidance receptor activity"/>
    <property type="evidence" value="ECO:0007669"/>
    <property type="project" value="TreeGrafter"/>
</dbReference>
<evidence type="ECO:0000259" key="2">
    <source>
        <dbReference type="PROSITE" id="PS50835"/>
    </source>
</evidence>
<dbReference type="InterPro" id="IPR003599">
    <property type="entry name" value="Ig_sub"/>
</dbReference>
<dbReference type="GO" id="GO:0005886">
    <property type="term" value="C:plasma membrane"/>
    <property type="evidence" value="ECO:0007669"/>
    <property type="project" value="TreeGrafter"/>
</dbReference>
<evidence type="ECO:0000313" key="3">
    <source>
        <dbReference type="EMBL" id="RMX38005.1"/>
    </source>
</evidence>
<dbReference type="GO" id="GO:0007156">
    <property type="term" value="P:homophilic cell adhesion via plasma membrane adhesion molecules"/>
    <property type="evidence" value="ECO:0007669"/>
    <property type="project" value="TreeGrafter"/>
</dbReference>
<dbReference type="GO" id="GO:0043025">
    <property type="term" value="C:neuronal cell body"/>
    <property type="evidence" value="ECO:0007669"/>
    <property type="project" value="TreeGrafter"/>
</dbReference>
<dbReference type="SMART" id="SM00408">
    <property type="entry name" value="IGc2"/>
    <property type="match status" value="4"/>
</dbReference>
<dbReference type="Gene3D" id="2.60.40.10">
    <property type="entry name" value="Immunoglobulins"/>
    <property type="match status" value="5"/>
</dbReference>
<keyword evidence="4" id="KW-1185">Reference proteome</keyword>
<feature type="domain" description="Ig-like" evidence="2">
    <location>
        <begin position="426"/>
        <end position="517"/>
    </location>
</feature>
<dbReference type="InterPro" id="IPR013783">
    <property type="entry name" value="Ig-like_fold"/>
</dbReference>
<dbReference type="PROSITE" id="PS50835">
    <property type="entry name" value="IG_LIKE"/>
    <property type="match status" value="4"/>
</dbReference>
<dbReference type="GO" id="GO:0050808">
    <property type="term" value="P:synapse organization"/>
    <property type="evidence" value="ECO:0007669"/>
    <property type="project" value="TreeGrafter"/>
</dbReference>
<feature type="domain" description="Ig-like" evidence="2">
    <location>
        <begin position="256"/>
        <end position="418"/>
    </location>
</feature>
<dbReference type="InterPro" id="IPR050958">
    <property type="entry name" value="Cell_Adh-Cytoskel_Orgn"/>
</dbReference>
<gene>
    <name evidence="3" type="ORF">pdam_00012288</name>
</gene>
<dbReference type="InterPro" id="IPR003598">
    <property type="entry name" value="Ig_sub2"/>
</dbReference>
<comment type="caution">
    <text evidence="3">The sequence shown here is derived from an EMBL/GenBank/DDBJ whole genome shotgun (WGS) entry which is preliminary data.</text>
</comment>
<dbReference type="PANTHER" id="PTHR45080">
    <property type="entry name" value="CONTACTIN 5"/>
    <property type="match status" value="1"/>
</dbReference>
<dbReference type="STRING" id="46731.A0A3M6T9E0"/>
<keyword evidence="1" id="KW-0732">Signal</keyword>
<dbReference type="AlphaFoldDB" id="A0A3M6T9E0"/>
<dbReference type="OrthoDB" id="5985314at2759"/>
<dbReference type="InterPro" id="IPR007110">
    <property type="entry name" value="Ig-like_dom"/>
</dbReference>
<sequence>MDNFSLREASTCLVLLTLTGALWNRPFVKGEKCGLNIQEKPVVDISSSPESNIFPIGASINLTCKAEPRAEDVSHLDRWVNYIRWYDPQGNEVGEKCQQPDQKKRVKSCPLVLKNLTVDKFGNYTCQSGNDYPNHCTRKSFNIGIQGAAPNLIGVPRNQSADIGANVTFNCTAIGFPKPIISWIKNSDSSALQSNLRVKFINDSMDDKSIQSQLLLIVGVKMEDFGKYQCKAESVVGKKLSLPAFLTPKGSDDQLPEFVKGPKNQSVPIGSDAIFSCTVNGLPRPTIHWIRDDASHAVQSNTRARFKIIQPAEKPVVNIYSSPENNSFPIGASINLTCTARPRLEDYRQINTWVKYIRWYGPQSNEVEAQCQQPDIKNRDKIYRCQLVLTNLTVDKFGNYTCQSGNDYPRHCTRKSFNIRIQGAALKLIGVPRNQSADIGANVTFNCTASGFPKPTISWIKNNNSSALQSNLRVKFINSTMDDKSIQSQLLLIIGVKMDDFGKYQCKAESVVGKNLSLPGFLTRKGSDDQLPEIVKGPKSQSVSIGFDAIFSCTANGLQGQPSIR</sequence>
<dbReference type="Pfam" id="PF13927">
    <property type="entry name" value="Ig_3"/>
    <property type="match status" value="1"/>
</dbReference>
<dbReference type="InterPro" id="IPR036179">
    <property type="entry name" value="Ig-like_dom_sf"/>
</dbReference>
<dbReference type="GO" id="GO:0030424">
    <property type="term" value="C:axon"/>
    <property type="evidence" value="ECO:0007669"/>
    <property type="project" value="TreeGrafter"/>
</dbReference>
<feature type="domain" description="Ig-like" evidence="2">
    <location>
        <begin position="41"/>
        <end position="142"/>
    </location>
</feature>
<name>A0A3M6T9E0_POCDA</name>
<dbReference type="PANTHER" id="PTHR45080:SF34">
    <property type="entry name" value="MYOSIN LIGHT CHAIN KINASE, SMOOTH MUSCLE-LIKE"/>
    <property type="match status" value="1"/>
</dbReference>
<dbReference type="InterPro" id="IPR013098">
    <property type="entry name" value="Ig_I-set"/>
</dbReference>
<dbReference type="SUPFAM" id="SSF48726">
    <property type="entry name" value="Immunoglobulin"/>
    <property type="match status" value="5"/>
</dbReference>
<accession>A0A3M6T9E0</accession>
<dbReference type="Proteomes" id="UP000275408">
    <property type="component" value="Unassembled WGS sequence"/>
</dbReference>
<evidence type="ECO:0000256" key="1">
    <source>
        <dbReference type="SAM" id="SignalP"/>
    </source>
</evidence>
<dbReference type="SMART" id="SM00409">
    <property type="entry name" value="IG"/>
    <property type="match status" value="4"/>
</dbReference>
<dbReference type="EMBL" id="RCHS01004059">
    <property type="protein sequence ID" value="RMX38005.1"/>
    <property type="molecule type" value="Genomic_DNA"/>
</dbReference>
<feature type="domain" description="Ig-like" evidence="2">
    <location>
        <begin position="150"/>
        <end position="241"/>
    </location>
</feature>
<feature type="chain" id="PRO_5018096795" description="Ig-like domain-containing protein" evidence="1">
    <location>
        <begin position="31"/>
        <end position="565"/>
    </location>
</feature>